<proteinExistence type="inferred from homology"/>
<dbReference type="SMART" id="SM01110">
    <property type="entry name" value="Cutinase"/>
    <property type="match status" value="1"/>
</dbReference>
<evidence type="ECO:0000256" key="4">
    <source>
        <dbReference type="ARBA" id="ARBA00023157"/>
    </source>
</evidence>
<accession>D6ZD15</accession>
<evidence type="ECO:0000256" key="2">
    <source>
        <dbReference type="ARBA" id="ARBA00022487"/>
    </source>
</evidence>
<dbReference type="EMBL" id="CP001958">
    <property type="protein sequence ID" value="ADG99202.1"/>
    <property type="molecule type" value="Genomic_DNA"/>
</dbReference>
<dbReference type="ESTHER" id="segrd-d6zd15">
    <property type="family name" value="Cutinase"/>
</dbReference>
<evidence type="ECO:0000256" key="1">
    <source>
        <dbReference type="ARBA" id="ARBA00007534"/>
    </source>
</evidence>
<dbReference type="InterPro" id="IPR029058">
    <property type="entry name" value="AB_hydrolase_fold"/>
</dbReference>
<dbReference type="InterPro" id="IPR000675">
    <property type="entry name" value="Cutinase/axe"/>
</dbReference>
<gene>
    <name evidence="5" type="ordered locus">Srot_2770</name>
</gene>
<dbReference type="AlphaFoldDB" id="D6ZD15"/>
<dbReference type="STRING" id="640132.Srot_2770"/>
<dbReference type="Gene3D" id="3.40.50.1820">
    <property type="entry name" value="alpha/beta hydrolase"/>
    <property type="match status" value="1"/>
</dbReference>
<dbReference type="PANTHER" id="PTHR33630:SF9">
    <property type="entry name" value="CUTINASE 4"/>
    <property type="match status" value="1"/>
</dbReference>
<keyword evidence="6" id="KW-1185">Reference proteome</keyword>
<keyword evidence="4" id="KW-1015">Disulfide bond</keyword>
<dbReference type="eggNOG" id="COG4223">
    <property type="taxonomic scope" value="Bacteria"/>
</dbReference>
<keyword evidence="2" id="KW-0719">Serine esterase</keyword>
<dbReference type="SUPFAM" id="SSF53474">
    <property type="entry name" value="alpha/beta-Hydrolases"/>
    <property type="match status" value="1"/>
</dbReference>
<keyword evidence="3" id="KW-0378">Hydrolase</keyword>
<dbReference type="KEGG" id="srt:Srot_2770"/>
<protein>
    <submittedName>
        <fullName evidence="5">Cutinase</fullName>
    </submittedName>
</protein>
<evidence type="ECO:0000313" key="6">
    <source>
        <dbReference type="Proteomes" id="UP000002247"/>
    </source>
</evidence>
<comment type="similarity">
    <text evidence="1">Belongs to the cutinase family.</text>
</comment>
<organism evidence="5 6">
    <name type="scientific">Segniliparus rotundus (strain ATCC BAA-972 / CDC 1076 / CIP 108378 / DSM 44985 / JCM 13578)</name>
    <dbReference type="NCBI Taxonomy" id="640132"/>
    <lineage>
        <taxon>Bacteria</taxon>
        <taxon>Bacillati</taxon>
        <taxon>Actinomycetota</taxon>
        <taxon>Actinomycetes</taxon>
        <taxon>Mycobacteriales</taxon>
        <taxon>Segniliparaceae</taxon>
        <taxon>Segniliparus</taxon>
    </lineage>
</organism>
<dbReference type="HOGENOM" id="CLU_882318_0_0_11"/>
<name>D6ZD15_SEGRD</name>
<evidence type="ECO:0000256" key="3">
    <source>
        <dbReference type="ARBA" id="ARBA00022801"/>
    </source>
</evidence>
<sequence length="347" mass="36538">MVKKARGSKSGSGWLNKALVIAAVVLVALGLVFGGVLWWQGKSGHMALPTEEGKPPTARKGQGPQCPDVRVFAVGGTHESKEDDDPFNPTTTALPGAPAMLWAITQPINEQYNNTQSADKRADAYTLPYNSGFRVLVSNNPKEKSFDQSVAQGTQALQDVMKRTAEECPATKYLLVGYSQGAVVAGDVASAIGNGDQAAVPADRMLGVVLLSDARRQPGVGQDIGTKVDGVGIEVALKNSPFLPLVSAFGGFTMQGPREGGFGKLQDQVFEICGTGDQICDVDPAIAQNASAQAQLPGELLGASGRHLEVHTGYGNTTYWKSDDGKSAVDWIKHKALSLIQAAPNTH</sequence>
<dbReference type="PANTHER" id="PTHR33630">
    <property type="entry name" value="CUTINASE RV1984C-RELATED-RELATED"/>
    <property type="match status" value="1"/>
</dbReference>
<dbReference type="GO" id="GO:0052689">
    <property type="term" value="F:carboxylic ester hydrolase activity"/>
    <property type="evidence" value="ECO:0007669"/>
    <property type="project" value="UniProtKB-KW"/>
</dbReference>
<dbReference type="RefSeq" id="WP_013139651.1">
    <property type="nucleotide sequence ID" value="NC_014168.1"/>
</dbReference>
<reference evidence="5 6" key="1">
    <citation type="journal article" date="2010" name="Stand. Genomic Sci.">
        <title>Complete genome sequence of Segniliparus rotundus type strain (CDC 1076).</title>
        <authorList>
            <person name="Sikorski J."/>
            <person name="Lapidus A."/>
            <person name="Copeland A."/>
            <person name="Misra M."/>
            <person name="Glavina Del Rio T."/>
            <person name="Nolan M."/>
            <person name="Lucas S."/>
            <person name="Chen F."/>
            <person name="Tice H."/>
            <person name="Cheng J.F."/>
            <person name="Jando M."/>
            <person name="Schneider S."/>
            <person name="Bruce D."/>
            <person name="Goodwin L."/>
            <person name="Pitluck S."/>
            <person name="Liolios K."/>
            <person name="Mikhailova N."/>
            <person name="Pati A."/>
            <person name="Ivanova N."/>
            <person name="Mavromatis K."/>
            <person name="Chen A."/>
            <person name="Palaniappan K."/>
            <person name="Chertkov O."/>
            <person name="Land M."/>
            <person name="Hauser L."/>
            <person name="Chang Y.J."/>
            <person name="Jeffries C.D."/>
            <person name="Brettin T."/>
            <person name="Detter J.C."/>
            <person name="Han C."/>
            <person name="Rohde M."/>
            <person name="Goker M."/>
            <person name="Bristow J."/>
            <person name="Eisen J.A."/>
            <person name="Markowitz V."/>
            <person name="Hugenholtz P."/>
            <person name="Kyrpides N.C."/>
            <person name="Klenk H.P."/>
        </authorList>
    </citation>
    <scope>NUCLEOTIDE SEQUENCE [LARGE SCALE GENOMIC DNA]</scope>
    <source>
        <strain evidence="6">ATCC BAA-972 / CDC 1076 / CIP 108378 / DSM 44985 / JCM 13578</strain>
    </source>
</reference>
<dbReference type="Proteomes" id="UP000002247">
    <property type="component" value="Chromosome"/>
</dbReference>
<evidence type="ECO:0000313" key="5">
    <source>
        <dbReference type="EMBL" id="ADG99202.1"/>
    </source>
</evidence>
<dbReference type="Pfam" id="PF01083">
    <property type="entry name" value="Cutinase"/>
    <property type="match status" value="1"/>
</dbReference>